<dbReference type="GeneID" id="111302006"/>
<dbReference type="KEGG" id="dzi:111302006"/>
<dbReference type="PANTHER" id="PTHR33047:SF8">
    <property type="entry name" value="REGULATOR OF RDNA TRANSCRIPTION PROTEIN 15"/>
    <property type="match status" value="1"/>
</dbReference>
<dbReference type="AlphaFoldDB" id="A0A6P5ZLI9"/>
<sequence length="171" mass="19697">MGFELQESYSYLEAFSHNPKLGSFMPLAFQSSAMTNYVNQWFSHARLNYYYDTAIRKADIEGSKSNVAMNTWLPQASYPCVNFFDTSSFKFQMIDRPYVLPQPIYPPNIVFYPDQSSKGSHLSYTSQVIHKVGLESSLTRSYFPVDSTKPIPLAMVSLDKHWVEITLREHP</sequence>
<dbReference type="InterPro" id="IPR052997">
    <property type="entry name" value="RRT15-like"/>
</dbReference>
<dbReference type="PANTHER" id="PTHR33047">
    <property type="entry name" value="PROTEIN TAR1"/>
    <property type="match status" value="1"/>
</dbReference>
<dbReference type="OrthoDB" id="8928310at2759"/>
<dbReference type="RefSeq" id="XP_022753684.1">
    <property type="nucleotide sequence ID" value="XM_022897949.1"/>
</dbReference>
<reference evidence="2" key="1">
    <citation type="submission" date="2025-08" db="UniProtKB">
        <authorList>
            <consortium name="RefSeq"/>
        </authorList>
    </citation>
    <scope>IDENTIFICATION</scope>
    <source>
        <tissue evidence="2">Fruit stalk</tissue>
    </source>
</reference>
<gene>
    <name evidence="2" type="primary">LOC111302006</name>
</gene>
<organism evidence="1 2">
    <name type="scientific">Durio zibethinus</name>
    <name type="common">Durian</name>
    <dbReference type="NCBI Taxonomy" id="66656"/>
    <lineage>
        <taxon>Eukaryota</taxon>
        <taxon>Viridiplantae</taxon>
        <taxon>Streptophyta</taxon>
        <taxon>Embryophyta</taxon>
        <taxon>Tracheophyta</taxon>
        <taxon>Spermatophyta</taxon>
        <taxon>Magnoliopsida</taxon>
        <taxon>eudicotyledons</taxon>
        <taxon>Gunneridae</taxon>
        <taxon>Pentapetalae</taxon>
        <taxon>rosids</taxon>
        <taxon>malvids</taxon>
        <taxon>Malvales</taxon>
        <taxon>Malvaceae</taxon>
        <taxon>Helicteroideae</taxon>
        <taxon>Durio</taxon>
    </lineage>
</organism>
<evidence type="ECO:0000313" key="2">
    <source>
        <dbReference type="RefSeq" id="XP_022753684.1"/>
    </source>
</evidence>
<evidence type="ECO:0000313" key="1">
    <source>
        <dbReference type="Proteomes" id="UP000515121"/>
    </source>
</evidence>
<protein>
    <submittedName>
        <fullName evidence="2">Uncharacterized protein LOC111302006</fullName>
    </submittedName>
</protein>
<accession>A0A6P5ZLI9</accession>
<dbReference type="Proteomes" id="UP000515121">
    <property type="component" value="Unplaced"/>
</dbReference>
<proteinExistence type="predicted"/>
<name>A0A6P5ZLI9_DURZI</name>
<keyword evidence="1" id="KW-1185">Reference proteome</keyword>